<feature type="compositionally biased region" description="Polar residues" evidence="2">
    <location>
        <begin position="1362"/>
        <end position="1383"/>
    </location>
</feature>
<feature type="compositionally biased region" description="Basic and acidic residues" evidence="2">
    <location>
        <begin position="943"/>
        <end position="952"/>
    </location>
</feature>
<feature type="compositionally biased region" description="Polar residues" evidence="2">
    <location>
        <begin position="1604"/>
        <end position="1619"/>
    </location>
</feature>
<dbReference type="Gene3D" id="1.10.238.150">
    <property type="entry name" value="Formin, FH3 diaphanous domain"/>
    <property type="match status" value="1"/>
</dbReference>
<dbReference type="InterPro" id="IPR014768">
    <property type="entry name" value="GBD/FH3_dom"/>
</dbReference>
<feature type="compositionally biased region" description="Basic and acidic residues" evidence="2">
    <location>
        <begin position="962"/>
        <end position="983"/>
    </location>
</feature>
<dbReference type="Pfam" id="PF06367">
    <property type="entry name" value="Drf_FH3"/>
    <property type="match status" value="1"/>
</dbReference>
<feature type="compositionally biased region" description="Polar residues" evidence="2">
    <location>
        <begin position="1232"/>
        <end position="1258"/>
    </location>
</feature>
<feature type="compositionally biased region" description="Basic and acidic residues" evidence="2">
    <location>
        <begin position="918"/>
        <end position="934"/>
    </location>
</feature>
<dbReference type="GO" id="GO:0003779">
    <property type="term" value="F:actin binding"/>
    <property type="evidence" value="ECO:0007669"/>
    <property type="project" value="InterPro"/>
</dbReference>
<feature type="compositionally biased region" description="Polar residues" evidence="2">
    <location>
        <begin position="1020"/>
        <end position="1041"/>
    </location>
</feature>
<feature type="compositionally biased region" description="Polar residues" evidence="2">
    <location>
        <begin position="1512"/>
        <end position="1532"/>
    </location>
</feature>
<keyword evidence="6" id="KW-1185">Reference proteome</keyword>
<protein>
    <submittedName>
        <fullName evidence="5">Uncharacterized protein</fullName>
    </submittedName>
</protein>
<dbReference type="Pfam" id="PF02181">
    <property type="entry name" value="FH2"/>
    <property type="match status" value="1"/>
</dbReference>
<dbReference type="PANTHER" id="PTHR46345:SF8">
    <property type="entry name" value="FORMIN 3, ISOFORM B"/>
    <property type="match status" value="1"/>
</dbReference>
<sequence>MTLPKMDSRIGLDYIVENREYVSKLGAALDTNNSTVKKQVFELLSALCAYNAEGYSKAIETLEHYKSLKTERYRFKVVVKELEKATTVEYQVALLAFINCVIISAPSLPDRLRIRNEFIGLGVLPILNNLRRESQSVGDIIVQLDVFDEQRECDEAQSLQGPNGINLNSHLDVFYAILRQVADTPQEIPFLNILQHLLRIDPKETISDIIWDTAEKLVHRATLLENNEDSVRLLRAPSIQKFTCPNCRTDATSPSRKQSVVPQTPNSLHFPPNSSLSSVTSPTNTAAPPLPPPPPPAAPPPPPPPLAMPGNHIPCAPPAPPPPAPPNLFSAACKRFEVSNRPQTPEPNMNESVRLLPQQETPAPKAKMKTINWNKIPPQKVLGNRNIWAIVADSHQDSPMADLDWSEMEGLFCLQTSTSTQGSPKLGREGGSDTLDRKVKKESSEITLLDGKRSLNVNIFLKQFRSSNEDIIQLIRDGEHDDIGAEKLRGLLKILPEVDELDMLRSFDGDKNRLGNAEKFLLQLLQVPNYKLRIESMLLKEEFAANISYLEPCISSMLFAGEDLMNNKPLQEVLYMVVVAGNFLNAGGYAGNAAGVKLSSLQKLTDIRANKPGMNLIHFVALQAEKRNPELLTFPSQLNTLENASKTTSEQINNEINALDARIKKIKKQIDLATTEDDIKEQMTEFLQMAEREVSILQRGMKDVDLMRTKLAEFFCEDPGSFKLEECFKIFQNFCERFKQAVKENERRRVLEEQATLRRKQREEQMARRMKQMSQCGTPVSDSETSLMLDPTNFDVRGSPALSRRRMGSFNSNGDLVMNNEGPSPDITPNGSLRRRRSRILAEDDEGGLMEFLRSSGHDNGSRERKASSYGSLDRSWARRARSGSAGRKRPDLLSVDFGEDRERPSSPSPLAEVKPIVPEEPKPRISREWRQKIESWLQANESDEKQNEEYKRRRRLATNKRSLENDSESERSKLDPLPEEKATTGGLDSYKRVYPDWKPSTTIEKTDVVSTIEAIEDAQSYNNDKSAWRKSNLNASSSSETVEKDLRHLSRQLSRDSNSSTTGPLHSIEEEDKRKSVIQQLGEKPASDKLRIYIRRPSELTPEDEEVISPSKAVSSSYRKPASPQSISNSSNSVLYDSRISDRHSNLEVDSDNIETPPVVRKSITSPIARRLQPPRPLHPETIINNLKKDSSETRTIDNTELENQTEDLSGGTFDRFSAARRTRRYKRPTDYSSGNEEVSPTSNETSFESDTTNCVQNEKPKEVPREENKEDRLKRWQERLQNMHKYHEEPKATTGRTAAKLEKVGRHISSINQEDVREAIRNLKSPTETPERIWSPPRDIIKEKPIKGSNHELNDEGFEETQSLVSDTPSHGKESTSSCNDNVDAITKRTKPIRMTSSDSAGTASSEASKVRTTTSRPQLQNLLERNRRSVERSRSMRSSVEPKNPTPQTVIPRRTNSFRKSEAQSHASSPARRDVERSSSRTSLRSSRSSLNSSVSASTVRKVALKPYITSSTESSPSKRPLATQNSPIARSSNRVPASRSSSSGSSIGPSVRKPPMKSSSLGSTSFKENQSNSKNSGRSSALSSSRSNVSSPGSGGSANQPNSRLNKLVANTSRISGFMRPTASSATKRQPQDNRSGHK</sequence>
<dbReference type="SUPFAM" id="SSF48371">
    <property type="entry name" value="ARM repeat"/>
    <property type="match status" value="1"/>
</dbReference>
<dbReference type="PROSITE" id="PS51232">
    <property type="entry name" value="GBD_FH3"/>
    <property type="match status" value="1"/>
</dbReference>
<feature type="compositionally biased region" description="Polar residues" evidence="2">
    <location>
        <begin position="772"/>
        <end position="786"/>
    </location>
</feature>
<feature type="compositionally biased region" description="Basic and acidic residues" evidence="2">
    <location>
        <begin position="1427"/>
        <end position="1437"/>
    </location>
</feature>
<dbReference type="SMART" id="SM00498">
    <property type="entry name" value="FH2"/>
    <property type="match status" value="1"/>
</dbReference>
<feature type="region of interest" description="Disordered" evidence="2">
    <location>
        <begin position="416"/>
        <end position="437"/>
    </location>
</feature>
<dbReference type="InterPro" id="IPR011989">
    <property type="entry name" value="ARM-like"/>
</dbReference>
<dbReference type="PROSITE" id="PS51444">
    <property type="entry name" value="FH2"/>
    <property type="match status" value="1"/>
</dbReference>
<proteinExistence type="predicted"/>
<feature type="compositionally biased region" description="Basic and acidic residues" evidence="2">
    <location>
        <begin position="856"/>
        <end position="867"/>
    </location>
</feature>
<feature type="region of interest" description="Disordered" evidence="2">
    <location>
        <begin position="244"/>
        <end position="328"/>
    </location>
</feature>
<dbReference type="Proteomes" id="UP000594454">
    <property type="component" value="Chromosome 2"/>
</dbReference>
<feature type="compositionally biased region" description="Polar residues" evidence="2">
    <location>
        <begin position="1052"/>
        <end position="1065"/>
    </location>
</feature>
<feature type="compositionally biased region" description="Low complexity" evidence="2">
    <location>
        <begin position="1483"/>
        <end position="1504"/>
    </location>
</feature>
<feature type="compositionally biased region" description="Pro residues" evidence="2">
    <location>
        <begin position="288"/>
        <end position="307"/>
    </location>
</feature>
<evidence type="ECO:0000256" key="2">
    <source>
        <dbReference type="SAM" id="MobiDB-lite"/>
    </source>
</evidence>
<feature type="compositionally biased region" description="Polar residues" evidence="2">
    <location>
        <begin position="1561"/>
        <end position="1574"/>
    </location>
</feature>
<name>A0A7R8UJG4_HERIL</name>
<dbReference type="SMART" id="SM01139">
    <property type="entry name" value="Drf_FH3"/>
    <property type="match status" value="1"/>
</dbReference>
<dbReference type="FunCoup" id="A0A7R8UJG4">
    <property type="interactions" value="45"/>
</dbReference>
<feature type="region of interest" description="Disordered" evidence="2">
    <location>
        <begin position="1201"/>
        <end position="1273"/>
    </location>
</feature>
<dbReference type="EMBL" id="LR899010">
    <property type="protein sequence ID" value="CAD7081657.1"/>
    <property type="molecule type" value="Genomic_DNA"/>
</dbReference>
<feature type="compositionally biased region" description="Basic and acidic residues" evidence="2">
    <location>
        <begin position="1260"/>
        <end position="1273"/>
    </location>
</feature>
<feature type="compositionally biased region" description="Polar residues" evidence="2">
    <location>
        <begin position="249"/>
        <end position="285"/>
    </location>
</feature>
<feature type="compositionally biased region" description="Basic and acidic residues" evidence="2">
    <location>
        <begin position="1634"/>
        <end position="1643"/>
    </location>
</feature>
<dbReference type="Gene3D" id="1.20.58.2220">
    <property type="entry name" value="Formin, FH2 domain"/>
    <property type="match status" value="1"/>
</dbReference>
<dbReference type="SUPFAM" id="SSF101447">
    <property type="entry name" value="Formin homology 2 domain (FH2 domain)"/>
    <property type="match status" value="1"/>
</dbReference>
<feature type="domain" description="FH2" evidence="4">
    <location>
        <begin position="358"/>
        <end position="764"/>
    </location>
</feature>
<feature type="region of interest" description="Disordered" evidence="2">
    <location>
        <begin position="851"/>
        <end position="1006"/>
    </location>
</feature>
<feature type="compositionally biased region" description="Polar residues" evidence="2">
    <location>
        <begin position="1397"/>
        <end position="1423"/>
    </location>
</feature>
<evidence type="ECO:0000256" key="1">
    <source>
        <dbReference type="SAM" id="Coils"/>
    </source>
</evidence>
<feature type="compositionally biased region" description="Basic and acidic residues" evidence="2">
    <location>
        <begin position="1344"/>
        <end position="1356"/>
    </location>
</feature>
<organism evidence="5 6">
    <name type="scientific">Hermetia illucens</name>
    <name type="common">Black soldier fly</name>
    <dbReference type="NCBI Taxonomy" id="343691"/>
    <lineage>
        <taxon>Eukaryota</taxon>
        <taxon>Metazoa</taxon>
        <taxon>Ecdysozoa</taxon>
        <taxon>Arthropoda</taxon>
        <taxon>Hexapoda</taxon>
        <taxon>Insecta</taxon>
        <taxon>Pterygota</taxon>
        <taxon>Neoptera</taxon>
        <taxon>Endopterygota</taxon>
        <taxon>Diptera</taxon>
        <taxon>Brachycera</taxon>
        <taxon>Stratiomyomorpha</taxon>
        <taxon>Stratiomyidae</taxon>
        <taxon>Hermetiinae</taxon>
        <taxon>Hermetia</taxon>
    </lineage>
</organism>
<evidence type="ECO:0000259" key="4">
    <source>
        <dbReference type="PROSITE" id="PS51444"/>
    </source>
</evidence>
<reference evidence="5 6" key="1">
    <citation type="submission" date="2020-11" db="EMBL/GenBank/DDBJ databases">
        <authorList>
            <person name="Wallbank WR R."/>
            <person name="Pardo Diaz C."/>
            <person name="Kozak K."/>
            <person name="Martin S."/>
            <person name="Jiggins C."/>
            <person name="Moest M."/>
            <person name="Warren A I."/>
            <person name="Generalovic N T."/>
            <person name="Byers J.R.P. K."/>
            <person name="Montejo-Kovacevich G."/>
            <person name="Yen C E."/>
        </authorList>
    </citation>
    <scope>NUCLEOTIDE SEQUENCE [LARGE SCALE GENOMIC DNA]</scope>
</reference>
<dbReference type="InterPro" id="IPR016024">
    <property type="entry name" value="ARM-type_fold"/>
</dbReference>
<accession>A0A7R8UJG4</accession>
<feature type="coiled-coil region" evidence="1">
    <location>
        <begin position="649"/>
        <end position="676"/>
    </location>
</feature>
<dbReference type="PANTHER" id="PTHR46345">
    <property type="entry name" value="INVERTED FORMIN-2"/>
    <property type="match status" value="1"/>
</dbReference>
<feature type="domain" description="GBD/FH3" evidence="3">
    <location>
        <begin position="1"/>
        <end position="239"/>
    </location>
</feature>
<dbReference type="Gene3D" id="1.25.10.10">
    <property type="entry name" value="Leucine-rich Repeat Variant"/>
    <property type="match status" value="1"/>
</dbReference>
<dbReference type="InterPro" id="IPR042201">
    <property type="entry name" value="FH2_Formin_sf"/>
</dbReference>
<dbReference type="InterPro" id="IPR015425">
    <property type="entry name" value="FH2_Formin"/>
</dbReference>
<feature type="region of interest" description="Disordered" evidence="2">
    <location>
        <begin position="1019"/>
        <end position="1136"/>
    </location>
</feature>
<feature type="compositionally biased region" description="Low complexity" evidence="2">
    <location>
        <begin position="1124"/>
        <end position="1136"/>
    </location>
</feature>
<dbReference type="OrthoDB" id="26518at2759"/>
<keyword evidence="1" id="KW-0175">Coiled coil</keyword>
<feature type="region of interest" description="Disordered" evidence="2">
    <location>
        <begin position="770"/>
        <end position="836"/>
    </location>
</feature>
<feature type="compositionally biased region" description="Low complexity" evidence="2">
    <location>
        <begin position="1533"/>
        <end position="1555"/>
    </location>
</feature>
<evidence type="ECO:0000259" key="3">
    <source>
        <dbReference type="PROSITE" id="PS51232"/>
    </source>
</evidence>
<gene>
    <name evidence="5" type="ORF">HERILL_LOCUS4753</name>
</gene>
<evidence type="ECO:0000313" key="6">
    <source>
        <dbReference type="Proteomes" id="UP000594454"/>
    </source>
</evidence>
<feature type="compositionally biased region" description="Low complexity" evidence="2">
    <location>
        <begin position="1575"/>
        <end position="1596"/>
    </location>
</feature>
<dbReference type="InParanoid" id="A0A7R8UJG4"/>
<feature type="compositionally biased region" description="Pro residues" evidence="2">
    <location>
        <begin position="315"/>
        <end position="326"/>
    </location>
</feature>
<dbReference type="InterPro" id="IPR010472">
    <property type="entry name" value="FH3_dom"/>
</dbReference>
<feature type="compositionally biased region" description="Basic and acidic residues" evidence="2">
    <location>
        <begin position="426"/>
        <end position="437"/>
    </location>
</feature>
<evidence type="ECO:0000313" key="5">
    <source>
        <dbReference type="EMBL" id="CAD7081657.1"/>
    </source>
</evidence>
<feature type="region of interest" description="Disordered" evidence="2">
    <location>
        <begin position="1344"/>
        <end position="1643"/>
    </location>
</feature>